<dbReference type="PANTHER" id="PTHR35630">
    <property type="entry name" value="LEGUMINOSIN GROUP486 SECRETED PEPTIDE"/>
    <property type="match status" value="1"/>
</dbReference>
<sequence>MASTSYFILILVVSLTLSQFSFSSADDSTPSVHLINNMPSDHQPNVTDVTVTCKIQTGLPLLSVTVVLGQEFPFDAGITNDIYVCFARWGNLWAYFNAYDPLKEDKGRPIVYWSIRFEGFYKSWDKANWTGVTEWDN</sequence>
<evidence type="ECO:0000256" key="6">
    <source>
        <dbReference type="SAM" id="SignalP"/>
    </source>
</evidence>
<gene>
    <name evidence="7" type="ORF">RND71_010133</name>
</gene>
<dbReference type="EMBL" id="JAVYJV010000005">
    <property type="protein sequence ID" value="KAK4370658.1"/>
    <property type="molecule type" value="Genomic_DNA"/>
</dbReference>
<evidence type="ECO:0000256" key="2">
    <source>
        <dbReference type="ARBA" id="ARBA00005581"/>
    </source>
</evidence>
<reference evidence="7" key="1">
    <citation type="submission" date="2023-12" db="EMBL/GenBank/DDBJ databases">
        <title>Genome assembly of Anisodus tanguticus.</title>
        <authorList>
            <person name="Wang Y.-J."/>
        </authorList>
    </citation>
    <scope>NUCLEOTIDE SEQUENCE</scope>
    <source>
        <strain evidence="7">KB-2021</strain>
        <tissue evidence="7">Leaf</tissue>
    </source>
</reference>
<keyword evidence="3" id="KW-0713">Self-incompatibility</keyword>
<dbReference type="Pfam" id="PF05938">
    <property type="entry name" value="Self-incomp_S1"/>
    <property type="match status" value="1"/>
</dbReference>
<feature type="chain" id="PRO_5041906574" description="S-protein homolog" evidence="6">
    <location>
        <begin position="26"/>
        <end position="137"/>
    </location>
</feature>
<keyword evidence="5 6" id="KW-0732">Signal</keyword>
<dbReference type="GO" id="GO:0060320">
    <property type="term" value="P:rejection of self pollen"/>
    <property type="evidence" value="ECO:0007669"/>
    <property type="project" value="UniProtKB-KW"/>
</dbReference>
<dbReference type="InterPro" id="IPR010264">
    <property type="entry name" value="Self-incomp_S1"/>
</dbReference>
<evidence type="ECO:0000256" key="3">
    <source>
        <dbReference type="ARBA" id="ARBA00022471"/>
    </source>
</evidence>
<accession>A0AAE1VHW6</accession>
<proteinExistence type="inferred from homology"/>
<protein>
    <recommendedName>
        <fullName evidence="9">S-protein homolog</fullName>
    </recommendedName>
</protein>
<dbReference type="GO" id="GO:0005576">
    <property type="term" value="C:extracellular region"/>
    <property type="evidence" value="ECO:0007669"/>
    <property type="project" value="UniProtKB-SubCell"/>
</dbReference>
<comment type="caution">
    <text evidence="7">The sequence shown here is derived from an EMBL/GenBank/DDBJ whole genome shotgun (WGS) entry which is preliminary data.</text>
</comment>
<dbReference type="PANTHER" id="PTHR35630:SF1">
    <property type="entry name" value="LEGUMINOSIN GROUP486 SECRETED PEPTIDE"/>
    <property type="match status" value="1"/>
</dbReference>
<comment type="subcellular location">
    <subcellularLocation>
        <location evidence="1">Secreted</location>
    </subcellularLocation>
</comment>
<evidence type="ECO:0000256" key="1">
    <source>
        <dbReference type="ARBA" id="ARBA00004613"/>
    </source>
</evidence>
<organism evidence="7 8">
    <name type="scientific">Anisodus tanguticus</name>
    <dbReference type="NCBI Taxonomy" id="243964"/>
    <lineage>
        <taxon>Eukaryota</taxon>
        <taxon>Viridiplantae</taxon>
        <taxon>Streptophyta</taxon>
        <taxon>Embryophyta</taxon>
        <taxon>Tracheophyta</taxon>
        <taxon>Spermatophyta</taxon>
        <taxon>Magnoliopsida</taxon>
        <taxon>eudicotyledons</taxon>
        <taxon>Gunneridae</taxon>
        <taxon>Pentapetalae</taxon>
        <taxon>asterids</taxon>
        <taxon>lamiids</taxon>
        <taxon>Solanales</taxon>
        <taxon>Solanaceae</taxon>
        <taxon>Solanoideae</taxon>
        <taxon>Hyoscyameae</taxon>
        <taxon>Anisodus</taxon>
    </lineage>
</organism>
<evidence type="ECO:0000256" key="5">
    <source>
        <dbReference type="ARBA" id="ARBA00022729"/>
    </source>
</evidence>
<feature type="signal peptide" evidence="6">
    <location>
        <begin position="1"/>
        <end position="25"/>
    </location>
</feature>
<dbReference type="Proteomes" id="UP001291623">
    <property type="component" value="Unassembled WGS sequence"/>
</dbReference>
<evidence type="ECO:0008006" key="9">
    <source>
        <dbReference type="Google" id="ProtNLM"/>
    </source>
</evidence>
<name>A0AAE1VHW6_9SOLA</name>
<evidence type="ECO:0000256" key="4">
    <source>
        <dbReference type="ARBA" id="ARBA00022525"/>
    </source>
</evidence>
<keyword evidence="8" id="KW-1185">Reference proteome</keyword>
<comment type="similarity">
    <text evidence="2">Belongs to the plant self-incompatibility (S1) protein family.</text>
</comment>
<dbReference type="AlphaFoldDB" id="A0AAE1VHW6"/>
<evidence type="ECO:0000313" key="8">
    <source>
        <dbReference type="Proteomes" id="UP001291623"/>
    </source>
</evidence>
<evidence type="ECO:0000313" key="7">
    <source>
        <dbReference type="EMBL" id="KAK4370658.1"/>
    </source>
</evidence>
<keyword evidence="4" id="KW-0964">Secreted</keyword>